<feature type="region of interest" description="Disordered" evidence="1">
    <location>
        <begin position="1"/>
        <end position="44"/>
    </location>
</feature>
<dbReference type="AlphaFoldDB" id="A0AAD9KBL2"/>
<protein>
    <recommendedName>
        <fullName evidence="2">SRA1/Sec31 domain-containing protein</fullName>
    </recommendedName>
</protein>
<feature type="compositionally biased region" description="Polar residues" evidence="1">
    <location>
        <begin position="1"/>
        <end position="17"/>
    </location>
</feature>
<dbReference type="Gene3D" id="1.20.940.10">
    <property type="entry name" value="Functional domain of the splicing factor Prp18"/>
    <property type="match status" value="1"/>
</dbReference>
<accession>A0AAD9KBL2</accession>
<evidence type="ECO:0000313" key="4">
    <source>
        <dbReference type="Proteomes" id="UP001208570"/>
    </source>
</evidence>
<gene>
    <name evidence="3" type="ORF">LSH36_15g16017</name>
</gene>
<dbReference type="InterPro" id="IPR040243">
    <property type="entry name" value="Steroid_recept_RNA_1"/>
</dbReference>
<evidence type="ECO:0000259" key="2">
    <source>
        <dbReference type="Pfam" id="PF07304"/>
    </source>
</evidence>
<reference evidence="3" key="1">
    <citation type="journal article" date="2023" name="Mol. Biol. Evol.">
        <title>Third-Generation Sequencing Reveals the Adaptive Role of the Epigenome in Three Deep-Sea Polychaetes.</title>
        <authorList>
            <person name="Perez M."/>
            <person name="Aroh O."/>
            <person name="Sun Y."/>
            <person name="Lan Y."/>
            <person name="Juniper S.K."/>
            <person name="Young C.R."/>
            <person name="Angers B."/>
            <person name="Qian P.Y."/>
        </authorList>
    </citation>
    <scope>NUCLEOTIDE SEQUENCE</scope>
    <source>
        <strain evidence="3">P08H-3</strain>
    </source>
</reference>
<organism evidence="3 4">
    <name type="scientific">Paralvinella palmiformis</name>
    <dbReference type="NCBI Taxonomy" id="53620"/>
    <lineage>
        <taxon>Eukaryota</taxon>
        <taxon>Metazoa</taxon>
        <taxon>Spiralia</taxon>
        <taxon>Lophotrochozoa</taxon>
        <taxon>Annelida</taxon>
        <taxon>Polychaeta</taxon>
        <taxon>Sedentaria</taxon>
        <taxon>Canalipalpata</taxon>
        <taxon>Terebellida</taxon>
        <taxon>Terebelliformia</taxon>
        <taxon>Alvinellidae</taxon>
        <taxon>Paralvinella</taxon>
    </lineage>
</organism>
<dbReference type="FunFam" id="1.20.940.10:FF:000009">
    <property type="entry name" value="Protein transport protein Sec31A"/>
    <property type="match status" value="1"/>
</dbReference>
<dbReference type="GO" id="GO:0006357">
    <property type="term" value="P:regulation of transcription by RNA polymerase II"/>
    <property type="evidence" value="ECO:0007669"/>
    <property type="project" value="InterPro"/>
</dbReference>
<dbReference type="Proteomes" id="UP001208570">
    <property type="component" value="Unassembled WGS sequence"/>
</dbReference>
<proteinExistence type="predicted"/>
<keyword evidence="4" id="KW-1185">Reference proteome</keyword>
<dbReference type="GO" id="GO:0003713">
    <property type="term" value="F:transcription coactivator activity"/>
    <property type="evidence" value="ECO:0007669"/>
    <property type="project" value="InterPro"/>
</dbReference>
<sequence length="379" mass="41344">MSAAQHQNNLQTGNTERGWNDPPVLLHGNSLAKPPPNPGQNLPKLTRLNKRIAHPGIFSGGDPSCPKTGDGKPPRMVCPQKMPPSLSSAPPFTSSASPCTNTNNAVSLPQAVPSPSSLASPPAFESSSVNGVILLPPASSTDIPKFTAPIIVPTMSPKEDCPLTKGSVATNPITNLPVNTEAINDDTPIPDFDNDEQMYHFVITRLRKTCFSCAETVQPRVTDDINRKLDIFSNMWKDGKISYPVKSSMARLATALHRRKCDVAHQIHLALMMDYVSEVGQWMVGIKRLIQEARNTEAPLSPSDSTVPNLFHTVDNQVEHLTNDIITEKTDGMLQHLPNNIQTREERQLTANVPENDAVQITTYRQSDSPATIEATTIE</sequence>
<name>A0AAD9KBL2_9ANNE</name>
<feature type="region of interest" description="Disordered" evidence="1">
    <location>
        <begin position="54"/>
        <end position="73"/>
    </location>
</feature>
<comment type="caution">
    <text evidence="3">The sequence shown here is derived from an EMBL/GenBank/DDBJ whole genome shotgun (WGS) entry which is preliminary data.</text>
</comment>
<dbReference type="PANTHER" id="PTHR18834:SF2">
    <property type="entry name" value="STEROID RECEPTOR RNA ACTIVATOR 1"/>
    <property type="match status" value="1"/>
</dbReference>
<feature type="domain" description="SRA1/Sec31" evidence="2">
    <location>
        <begin position="184"/>
        <end position="297"/>
    </location>
</feature>
<dbReference type="PANTHER" id="PTHR18834">
    <property type="entry name" value="STEROID RECEPTOR RNA ACTIVATOR 1"/>
    <property type="match status" value="1"/>
</dbReference>
<evidence type="ECO:0000256" key="1">
    <source>
        <dbReference type="SAM" id="MobiDB-lite"/>
    </source>
</evidence>
<evidence type="ECO:0000313" key="3">
    <source>
        <dbReference type="EMBL" id="KAK2168679.1"/>
    </source>
</evidence>
<dbReference type="InterPro" id="IPR009917">
    <property type="entry name" value="SRA1/Sec31"/>
</dbReference>
<dbReference type="Pfam" id="PF07304">
    <property type="entry name" value="SRA1"/>
    <property type="match status" value="1"/>
</dbReference>
<dbReference type="GO" id="GO:0005634">
    <property type="term" value="C:nucleus"/>
    <property type="evidence" value="ECO:0007669"/>
    <property type="project" value="TreeGrafter"/>
</dbReference>
<dbReference type="EMBL" id="JAODUP010000015">
    <property type="protein sequence ID" value="KAK2168679.1"/>
    <property type="molecule type" value="Genomic_DNA"/>
</dbReference>